<accession>A0A0E9V8I7</accession>
<protein>
    <submittedName>
        <fullName evidence="1">Uncharacterized protein</fullName>
    </submittedName>
</protein>
<evidence type="ECO:0000313" key="1">
    <source>
        <dbReference type="EMBL" id="JAH74316.1"/>
    </source>
</evidence>
<proteinExistence type="predicted"/>
<reference evidence="1" key="2">
    <citation type="journal article" date="2015" name="Fish Shellfish Immunol.">
        <title>Early steps in the European eel (Anguilla anguilla)-Vibrio vulnificus interaction in the gills: Role of the RtxA13 toxin.</title>
        <authorList>
            <person name="Callol A."/>
            <person name="Pajuelo D."/>
            <person name="Ebbesson L."/>
            <person name="Teles M."/>
            <person name="MacKenzie S."/>
            <person name="Amaro C."/>
        </authorList>
    </citation>
    <scope>NUCLEOTIDE SEQUENCE</scope>
</reference>
<organism evidence="1">
    <name type="scientific">Anguilla anguilla</name>
    <name type="common">European freshwater eel</name>
    <name type="synonym">Muraena anguilla</name>
    <dbReference type="NCBI Taxonomy" id="7936"/>
    <lineage>
        <taxon>Eukaryota</taxon>
        <taxon>Metazoa</taxon>
        <taxon>Chordata</taxon>
        <taxon>Craniata</taxon>
        <taxon>Vertebrata</taxon>
        <taxon>Euteleostomi</taxon>
        <taxon>Actinopterygii</taxon>
        <taxon>Neopterygii</taxon>
        <taxon>Teleostei</taxon>
        <taxon>Anguilliformes</taxon>
        <taxon>Anguillidae</taxon>
        <taxon>Anguilla</taxon>
    </lineage>
</organism>
<reference evidence="1" key="1">
    <citation type="submission" date="2014-11" db="EMBL/GenBank/DDBJ databases">
        <authorList>
            <person name="Amaro Gonzalez C."/>
        </authorList>
    </citation>
    <scope>NUCLEOTIDE SEQUENCE</scope>
</reference>
<dbReference type="EMBL" id="GBXM01034963">
    <property type="protein sequence ID" value="JAH73614.1"/>
    <property type="molecule type" value="Transcribed_RNA"/>
</dbReference>
<name>A0A0E9V8I7_ANGAN</name>
<dbReference type="EMBL" id="GBXM01034261">
    <property type="protein sequence ID" value="JAH74316.1"/>
    <property type="molecule type" value="Transcribed_RNA"/>
</dbReference>
<dbReference type="AlphaFoldDB" id="A0A0E9V8I7"/>
<sequence length="35" mass="4154">MCISICGVNLRNGLDIELKQSININQFKKMYKKYF</sequence>